<proteinExistence type="predicted"/>
<protein>
    <submittedName>
        <fullName evidence="1">Ubiquitin carboxyl-terminal hydrolase 12</fullName>
    </submittedName>
</protein>
<keyword evidence="1" id="KW-0378">Hydrolase</keyword>
<dbReference type="STRING" id="157652.A0A371F2S8"/>
<reference evidence="1" key="1">
    <citation type="submission" date="2018-05" db="EMBL/GenBank/DDBJ databases">
        <title>Draft genome of Mucuna pruriens seed.</title>
        <authorList>
            <person name="Nnadi N.E."/>
            <person name="Vos R."/>
            <person name="Hasami M.H."/>
            <person name="Devisetty U.K."/>
            <person name="Aguiy J.C."/>
        </authorList>
    </citation>
    <scope>NUCLEOTIDE SEQUENCE [LARGE SCALE GENOMIC DNA]</scope>
    <source>
        <strain evidence="1">JCA_2017</strain>
    </source>
</reference>
<dbReference type="GO" id="GO:0016787">
    <property type="term" value="F:hydrolase activity"/>
    <property type="evidence" value="ECO:0007669"/>
    <property type="project" value="UniProtKB-KW"/>
</dbReference>
<comment type="caution">
    <text evidence="1">The sequence shown here is derived from an EMBL/GenBank/DDBJ whole genome shotgun (WGS) entry which is preliminary data.</text>
</comment>
<organism evidence="1 2">
    <name type="scientific">Mucuna pruriens</name>
    <name type="common">Velvet bean</name>
    <name type="synonym">Dolichos pruriens</name>
    <dbReference type="NCBI Taxonomy" id="157652"/>
    <lineage>
        <taxon>Eukaryota</taxon>
        <taxon>Viridiplantae</taxon>
        <taxon>Streptophyta</taxon>
        <taxon>Embryophyta</taxon>
        <taxon>Tracheophyta</taxon>
        <taxon>Spermatophyta</taxon>
        <taxon>Magnoliopsida</taxon>
        <taxon>eudicotyledons</taxon>
        <taxon>Gunneridae</taxon>
        <taxon>Pentapetalae</taxon>
        <taxon>rosids</taxon>
        <taxon>fabids</taxon>
        <taxon>Fabales</taxon>
        <taxon>Fabaceae</taxon>
        <taxon>Papilionoideae</taxon>
        <taxon>50 kb inversion clade</taxon>
        <taxon>NPAAA clade</taxon>
        <taxon>indigoferoid/millettioid clade</taxon>
        <taxon>Phaseoleae</taxon>
        <taxon>Mucuna</taxon>
    </lineage>
</organism>
<dbReference type="Proteomes" id="UP000257109">
    <property type="component" value="Unassembled WGS sequence"/>
</dbReference>
<dbReference type="AlphaFoldDB" id="A0A371F2S8"/>
<dbReference type="EMBL" id="QJKJ01010842">
    <property type="protein sequence ID" value="RDX72599.1"/>
    <property type="molecule type" value="Genomic_DNA"/>
</dbReference>
<dbReference type="OrthoDB" id="9985979at2759"/>
<dbReference type="InterPro" id="IPR007877">
    <property type="entry name" value="DUF707"/>
</dbReference>
<evidence type="ECO:0000313" key="1">
    <source>
        <dbReference type="EMBL" id="RDX72599.1"/>
    </source>
</evidence>
<sequence>MARRQAIFLGDSEFQQLIHIFKLVYVGDSNGGEMTRSYFSTLLACLPAVGTLGLGKVSGPGGVDLLLRILKCPLNMLAMVVGVRQKEIVNKIVEKSSVWSSRAIHVSTINQTKWWFAKRFLHPDAIAEYNYIFLLDEDLLVDNFDPKSLLNRVLVRDVGDLRLNNLSGGMQMCKMKRLKEKYGPCVKMMKIGKNVLAKKDTKKFDVKGCKDVYASFDKYMEMVWIEGEKKYHVEHYGLQKFRVPKEFAFHNNCQWKDDIGAPVMARR</sequence>
<accession>A0A371F2S8</accession>
<feature type="non-terminal residue" evidence="1">
    <location>
        <position position="1"/>
    </location>
</feature>
<name>A0A371F2S8_MUCPR</name>
<dbReference type="Pfam" id="PF05212">
    <property type="entry name" value="DUF707"/>
    <property type="match status" value="1"/>
</dbReference>
<dbReference type="PANTHER" id="PTHR31210">
    <property type="entry name" value="OS06G0731900 PROTEIN"/>
    <property type="match status" value="1"/>
</dbReference>
<dbReference type="PANTHER" id="PTHR31210:SF11">
    <property type="entry name" value="KETOGLUTARATE REDUCTASE TRANS-SPLICING-LIKE PROTEIN, PUTATIVE (DUF707)-RELATED"/>
    <property type="match status" value="1"/>
</dbReference>
<gene>
    <name evidence="1" type="primary">UBP12</name>
    <name evidence="1" type="ORF">CR513_47890</name>
</gene>
<evidence type="ECO:0000313" key="2">
    <source>
        <dbReference type="Proteomes" id="UP000257109"/>
    </source>
</evidence>
<keyword evidence="2" id="KW-1185">Reference proteome</keyword>